<proteinExistence type="inferred from homology"/>
<dbReference type="GO" id="GO:0005634">
    <property type="term" value="C:nucleus"/>
    <property type="evidence" value="ECO:0007669"/>
    <property type="project" value="UniProtKB-SubCell"/>
</dbReference>
<comment type="cofactor">
    <cofactor evidence="1">
        <name>Mg(2+)</name>
        <dbReference type="ChEBI" id="CHEBI:18420"/>
    </cofactor>
</comment>
<sequence length="596" mass="67978">MIRQPQQLVLCFKQQQQLQSSTLRQSSTLNFKSSLPSVNGTCFKQRNQHKNFVSLNTPIESPTYNYPITALALPCKSTRNSRGKSPFGIYVPSQHFTAQRVKSPGSMATKKKTKEKIDVTKSEVSPVNLNEEITKVLEVLARNEKSEDNVYKERAYYNAIRTISLYPQKITSGEEAKQLRGIGESISRKIDEILSTGTCEKLTESSSNPTTQLMNLFTRIYGIGPVAARKFIEKGYQSIDDLSKDPDLTPIQRLGIKYLNDFEIPIPREEMIELDKLVTITAREIDERYTVTVCGSYRRGAPESSDIDIVLSHPDYISSLESDPGELLKKYVDCLSEKEFIIDHISSGAVKYMGICRLQDNESRIHRRIDIRLLPYDRYWLGIFTLTGDDEFNKKMRSRAMDLNMHLSEYILARKDKSTGEIREPIEVQNEADIFRSLGLSYIEPKDRSWRMVRKKYKSDQKTEKNVNAAQQPESSSDKIGKVNENQRGGSQQPEASSDKPGKVNEKQREGSQQPEASSDKIGKVNENQREGSQKPESSSDKIGKVNENKREGSQPVNSYHRDWIKEEIKSQSSSNRLLEATKRIFKWPWTGISSR</sequence>
<evidence type="ECO:0000256" key="9">
    <source>
        <dbReference type="ARBA" id="ARBA00022842"/>
    </source>
</evidence>
<evidence type="ECO:0000256" key="1">
    <source>
        <dbReference type="ARBA" id="ARBA00001946"/>
    </source>
</evidence>
<feature type="region of interest" description="Disordered" evidence="17">
    <location>
        <begin position="454"/>
        <end position="563"/>
    </location>
</feature>
<dbReference type="Proteomes" id="UP000789831">
    <property type="component" value="Unassembled WGS sequence"/>
</dbReference>
<comment type="caution">
    <text evidence="19">The sequence shown here is derived from an EMBL/GenBank/DDBJ whole genome shotgun (WGS) entry which is preliminary data.</text>
</comment>
<evidence type="ECO:0000256" key="7">
    <source>
        <dbReference type="ARBA" id="ARBA00022723"/>
    </source>
</evidence>
<feature type="compositionally biased region" description="Polar residues" evidence="17">
    <location>
        <begin position="466"/>
        <end position="475"/>
    </location>
</feature>
<dbReference type="PRINTS" id="PR00870">
    <property type="entry name" value="DNAPOLXBETA"/>
</dbReference>
<feature type="compositionally biased region" description="Polar residues" evidence="17">
    <location>
        <begin position="484"/>
        <end position="496"/>
    </location>
</feature>
<dbReference type="GO" id="GO:0003887">
    <property type="term" value="F:DNA-directed DNA polymerase activity"/>
    <property type="evidence" value="ECO:0007669"/>
    <property type="project" value="UniProtKB-UniRule"/>
</dbReference>
<evidence type="ECO:0000313" key="20">
    <source>
        <dbReference type="Proteomes" id="UP000789831"/>
    </source>
</evidence>
<dbReference type="InterPro" id="IPR002008">
    <property type="entry name" value="DNA_pol_X_beta-like"/>
</dbReference>
<dbReference type="InterPro" id="IPR043519">
    <property type="entry name" value="NT_sf"/>
</dbReference>
<dbReference type="GO" id="GO:0046872">
    <property type="term" value="F:metal ion binding"/>
    <property type="evidence" value="ECO:0007669"/>
    <property type="project" value="UniProtKB-UniRule"/>
</dbReference>
<accession>A0A9N8W1M9</accession>
<dbReference type="Pfam" id="PF10391">
    <property type="entry name" value="DNA_pol_lambd_f"/>
    <property type="match status" value="1"/>
</dbReference>
<dbReference type="PANTHER" id="PTHR11276">
    <property type="entry name" value="DNA POLYMERASE TYPE-X FAMILY MEMBER"/>
    <property type="match status" value="1"/>
</dbReference>
<dbReference type="GO" id="GO:0003677">
    <property type="term" value="F:DNA binding"/>
    <property type="evidence" value="ECO:0007669"/>
    <property type="project" value="UniProtKB-UniRule"/>
</dbReference>
<dbReference type="GO" id="GO:0006303">
    <property type="term" value="P:double-strand break repair via nonhomologous end joining"/>
    <property type="evidence" value="ECO:0007669"/>
    <property type="project" value="TreeGrafter"/>
</dbReference>
<dbReference type="SMART" id="SM00483">
    <property type="entry name" value="POLXc"/>
    <property type="match status" value="1"/>
</dbReference>
<dbReference type="InterPro" id="IPR022312">
    <property type="entry name" value="DNA_pol_X"/>
</dbReference>
<dbReference type="GO" id="GO:0006284">
    <property type="term" value="P:base-excision repair"/>
    <property type="evidence" value="ECO:0007669"/>
    <property type="project" value="TreeGrafter"/>
</dbReference>
<keyword evidence="11" id="KW-0238">DNA-binding</keyword>
<dbReference type="PRINTS" id="PR00869">
    <property type="entry name" value="DNAPOLX"/>
</dbReference>
<dbReference type="InterPro" id="IPR002054">
    <property type="entry name" value="DNA-dir_DNA_pol_X"/>
</dbReference>
<name>A0A9N8W1M9_9GLOM</name>
<dbReference type="Gene3D" id="1.10.150.110">
    <property type="entry name" value="DNA polymerase beta, N-terminal domain-like"/>
    <property type="match status" value="1"/>
</dbReference>
<dbReference type="InterPro" id="IPR028207">
    <property type="entry name" value="DNA_pol_B_palm_palm"/>
</dbReference>
<evidence type="ECO:0000256" key="17">
    <source>
        <dbReference type="SAM" id="MobiDB-lite"/>
    </source>
</evidence>
<reference evidence="19" key="1">
    <citation type="submission" date="2021-06" db="EMBL/GenBank/DDBJ databases">
        <authorList>
            <person name="Kallberg Y."/>
            <person name="Tangrot J."/>
            <person name="Rosling A."/>
        </authorList>
    </citation>
    <scope>NUCLEOTIDE SEQUENCE</scope>
    <source>
        <strain evidence="19">MT106</strain>
    </source>
</reference>
<feature type="compositionally biased region" description="Basic and acidic residues" evidence="17">
    <location>
        <begin position="518"/>
        <end position="553"/>
    </location>
</feature>
<keyword evidence="7" id="KW-0479">Metal-binding</keyword>
<dbReference type="Pfam" id="PF14716">
    <property type="entry name" value="HHH_8"/>
    <property type="match status" value="1"/>
</dbReference>
<evidence type="ECO:0000256" key="12">
    <source>
        <dbReference type="ARBA" id="ARBA00023204"/>
    </source>
</evidence>
<feature type="domain" description="DNA-directed DNA polymerase X" evidence="18">
    <location>
        <begin position="128"/>
        <end position="449"/>
    </location>
</feature>
<evidence type="ECO:0000256" key="11">
    <source>
        <dbReference type="ARBA" id="ARBA00023125"/>
    </source>
</evidence>
<evidence type="ECO:0000256" key="10">
    <source>
        <dbReference type="ARBA" id="ARBA00022932"/>
    </source>
</evidence>
<dbReference type="PROSITE" id="PS00522">
    <property type="entry name" value="DNA_POLYMERASE_X"/>
    <property type="match status" value="1"/>
</dbReference>
<gene>
    <name evidence="19" type="ORF">AGERDE_LOCUS2629</name>
</gene>
<dbReference type="Pfam" id="PF14792">
    <property type="entry name" value="DNA_pol_B_palm"/>
    <property type="match status" value="1"/>
</dbReference>
<evidence type="ECO:0000256" key="4">
    <source>
        <dbReference type="ARBA" id="ARBA00022490"/>
    </source>
</evidence>
<dbReference type="Gene3D" id="3.30.460.10">
    <property type="entry name" value="Beta Polymerase, domain 2"/>
    <property type="match status" value="1"/>
</dbReference>
<evidence type="ECO:0000256" key="13">
    <source>
        <dbReference type="ARBA" id="ARBA00023242"/>
    </source>
</evidence>
<dbReference type="EMBL" id="CAJVPL010000225">
    <property type="protein sequence ID" value="CAG8468729.1"/>
    <property type="molecule type" value="Genomic_DNA"/>
</dbReference>
<dbReference type="CDD" id="cd00141">
    <property type="entry name" value="NT_POLXc"/>
    <property type="match status" value="1"/>
</dbReference>
<keyword evidence="12 16" id="KW-0234">DNA repair</keyword>
<evidence type="ECO:0000313" key="19">
    <source>
        <dbReference type="EMBL" id="CAG8468729.1"/>
    </source>
</evidence>
<evidence type="ECO:0000259" key="18">
    <source>
        <dbReference type="SMART" id="SM00483"/>
    </source>
</evidence>
<dbReference type="SUPFAM" id="SSF47802">
    <property type="entry name" value="DNA polymerase beta, N-terminal domain-like"/>
    <property type="match status" value="1"/>
</dbReference>
<keyword evidence="10 16" id="KW-0239">DNA-directed DNA polymerase</keyword>
<keyword evidence="4" id="KW-0963">Cytoplasm</keyword>
<organism evidence="19 20">
    <name type="scientific">Ambispora gerdemannii</name>
    <dbReference type="NCBI Taxonomy" id="144530"/>
    <lineage>
        <taxon>Eukaryota</taxon>
        <taxon>Fungi</taxon>
        <taxon>Fungi incertae sedis</taxon>
        <taxon>Mucoromycota</taxon>
        <taxon>Glomeromycotina</taxon>
        <taxon>Glomeromycetes</taxon>
        <taxon>Archaeosporales</taxon>
        <taxon>Ambisporaceae</taxon>
        <taxon>Ambispora</taxon>
    </lineage>
</organism>
<dbReference type="InterPro" id="IPR018944">
    <property type="entry name" value="DNA_pol_lambd_fingers_domain"/>
</dbReference>
<evidence type="ECO:0000256" key="3">
    <source>
        <dbReference type="ARBA" id="ARBA00008323"/>
    </source>
</evidence>
<keyword evidence="13 16" id="KW-0539">Nucleus</keyword>
<dbReference type="SUPFAM" id="SSF81585">
    <property type="entry name" value="PsbU/PolX domain-like"/>
    <property type="match status" value="1"/>
</dbReference>
<keyword evidence="20" id="KW-1185">Reference proteome</keyword>
<evidence type="ECO:0000256" key="2">
    <source>
        <dbReference type="ARBA" id="ARBA00004123"/>
    </source>
</evidence>
<evidence type="ECO:0000256" key="8">
    <source>
        <dbReference type="ARBA" id="ARBA00022763"/>
    </source>
</evidence>
<dbReference type="InterPro" id="IPR027421">
    <property type="entry name" value="DNA_pol_lamdba_lyase_dom_sf"/>
</dbReference>
<evidence type="ECO:0000256" key="14">
    <source>
        <dbReference type="ARBA" id="ARBA00049244"/>
    </source>
</evidence>
<protein>
    <recommendedName>
        <fullName evidence="16">DNA polymerase</fullName>
        <ecNumber evidence="16">2.7.7.7</ecNumber>
    </recommendedName>
</protein>
<dbReference type="PANTHER" id="PTHR11276:SF42">
    <property type="entry name" value="DNA POLYMERASE BETA"/>
    <property type="match status" value="1"/>
</dbReference>
<comment type="function">
    <text evidence="16">DNA polymerase that functions in several pathways of DNA repair. Involved in base excision repair (BER) responsible for repair of lesions that give rise to abasic (AP) sites in DNA. Also contributes to DNA double-strand break repair by non-homologous end joining and homologous recombination. Has both template-dependent and template-independent (terminal transferase) DNA polymerase activities. Has also a 5'-deoxyribose-5-phosphate lyase (dRP lyase) activity.</text>
</comment>
<keyword evidence="9" id="KW-0460">Magnesium</keyword>
<comment type="catalytic activity">
    <reaction evidence="14 16">
        <text>DNA(n) + a 2'-deoxyribonucleoside 5'-triphosphate = DNA(n+1) + diphosphate</text>
        <dbReference type="Rhea" id="RHEA:22508"/>
        <dbReference type="Rhea" id="RHEA-COMP:17339"/>
        <dbReference type="Rhea" id="RHEA-COMP:17340"/>
        <dbReference type="ChEBI" id="CHEBI:33019"/>
        <dbReference type="ChEBI" id="CHEBI:61560"/>
        <dbReference type="ChEBI" id="CHEBI:173112"/>
        <dbReference type="EC" id="2.7.7.7"/>
    </reaction>
</comment>
<dbReference type="InterPro" id="IPR019843">
    <property type="entry name" value="DNA_pol-X_BS"/>
</dbReference>
<dbReference type="Gene3D" id="3.30.210.10">
    <property type="entry name" value="DNA polymerase, thumb domain"/>
    <property type="match status" value="1"/>
</dbReference>
<keyword evidence="8 16" id="KW-0227">DNA damage</keyword>
<dbReference type="InterPro" id="IPR029398">
    <property type="entry name" value="PolB_thumb"/>
</dbReference>
<feature type="compositionally biased region" description="Basic and acidic residues" evidence="17">
    <location>
        <begin position="497"/>
        <end position="510"/>
    </location>
</feature>
<comment type="subcellular location">
    <subcellularLocation>
        <location evidence="2 16">Nucleus</location>
    </subcellularLocation>
</comment>
<dbReference type="AlphaFoldDB" id="A0A9N8W1M9"/>
<evidence type="ECO:0000256" key="15">
    <source>
        <dbReference type="PIRSR" id="PIRSR622312-50"/>
    </source>
</evidence>
<dbReference type="InterPro" id="IPR037160">
    <property type="entry name" value="DNA_Pol_thumb_sf"/>
</dbReference>
<dbReference type="InterPro" id="IPR010996">
    <property type="entry name" value="HHH_MUS81"/>
</dbReference>
<comment type="similarity">
    <text evidence="3 16">Belongs to the DNA polymerase type-X family.</text>
</comment>
<dbReference type="EC" id="2.7.7.7" evidence="16"/>
<dbReference type="Gene3D" id="1.10.150.20">
    <property type="entry name" value="5' to 3' exonuclease, C-terminal subdomain"/>
    <property type="match status" value="1"/>
</dbReference>
<dbReference type="SUPFAM" id="SSF81301">
    <property type="entry name" value="Nucleotidyltransferase"/>
    <property type="match status" value="1"/>
</dbReference>
<keyword evidence="5 16" id="KW-0808">Transferase</keyword>
<dbReference type="Pfam" id="PF14791">
    <property type="entry name" value="DNA_pol_B_thumb"/>
    <property type="match status" value="1"/>
</dbReference>
<evidence type="ECO:0000256" key="6">
    <source>
        <dbReference type="ARBA" id="ARBA00022695"/>
    </source>
</evidence>
<evidence type="ECO:0000256" key="5">
    <source>
        <dbReference type="ARBA" id="ARBA00022679"/>
    </source>
</evidence>
<keyword evidence="6 16" id="KW-0548">Nucleotidyltransferase</keyword>
<feature type="active site" description="Nucleophile; Schiff-base intermediate with DNA; for 5'-dRP lyase activity" evidence="15">
    <location>
        <position position="189"/>
    </location>
</feature>
<dbReference type="OrthoDB" id="205514at2759"/>
<evidence type="ECO:0000256" key="16">
    <source>
        <dbReference type="RuleBase" id="RU366014"/>
    </source>
</evidence>